<feature type="chain" id="PRO_5025501937" evidence="7">
    <location>
        <begin position="19"/>
        <end position="293"/>
    </location>
</feature>
<dbReference type="SUPFAM" id="SSF50494">
    <property type="entry name" value="Trypsin-like serine proteases"/>
    <property type="match status" value="1"/>
</dbReference>
<evidence type="ECO:0000256" key="2">
    <source>
        <dbReference type="ARBA" id="ARBA00022525"/>
    </source>
</evidence>
<dbReference type="PROSITE" id="PS00134">
    <property type="entry name" value="TRYPSIN_HIS"/>
    <property type="match status" value="1"/>
</dbReference>
<evidence type="ECO:0000256" key="5">
    <source>
        <dbReference type="ARBA" id="ARBA00023180"/>
    </source>
</evidence>
<dbReference type="PROSITE" id="PS00135">
    <property type="entry name" value="TRYPSIN_SER"/>
    <property type="match status" value="1"/>
</dbReference>
<dbReference type="Pfam" id="PF00089">
    <property type="entry name" value="Trypsin"/>
    <property type="match status" value="1"/>
</dbReference>
<dbReference type="InterPro" id="IPR018114">
    <property type="entry name" value="TRYPSIN_HIS"/>
</dbReference>
<evidence type="ECO:0000259" key="8">
    <source>
        <dbReference type="PROSITE" id="PS50240"/>
    </source>
</evidence>
<evidence type="ECO:0000256" key="4">
    <source>
        <dbReference type="ARBA" id="ARBA00023157"/>
    </source>
</evidence>
<evidence type="ECO:0000256" key="3">
    <source>
        <dbReference type="ARBA" id="ARBA00022729"/>
    </source>
</evidence>
<dbReference type="GO" id="GO:0006508">
    <property type="term" value="P:proteolysis"/>
    <property type="evidence" value="ECO:0007669"/>
    <property type="project" value="UniProtKB-KW"/>
</dbReference>
<dbReference type="FunFam" id="2.40.10.10:FF:000054">
    <property type="entry name" value="Complement C1r subcomponent"/>
    <property type="match status" value="1"/>
</dbReference>
<dbReference type="PANTHER" id="PTHR24252">
    <property type="entry name" value="ACROSIN-RELATED"/>
    <property type="match status" value="1"/>
</dbReference>
<feature type="domain" description="Peptidase S1" evidence="8">
    <location>
        <begin position="48"/>
        <end position="281"/>
    </location>
</feature>
<organism evidence="9">
    <name type="scientific">Platymeris rhadamanthus</name>
    <name type="common">Red spot assassin bug</name>
    <dbReference type="NCBI Taxonomy" id="1134088"/>
    <lineage>
        <taxon>Eukaryota</taxon>
        <taxon>Metazoa</taxon>
        <taxon>Ecdysozoa</taxon>
        <taxon>Arthropoda</taxon>
        <taxon>Hexapoda</taxon>
        <taxon>Insecta</taxon>
        <taxon>Pterygota</taxon>
        <taxon>Neoptera</taxon>
        <taxon>Paraneoptera</taxon>
        <taxon>Hemiptera</taxon>
        <taxon>Heteroptera</taxon>
        <taxon>Panheteroptera</taxon>
        <taxon>Cimicomorpha</taxon>
        <taxon>Reduviidae</taxon>
        <taxon>Platymeris</taxon>
    </lineage>
</organism>
<dbReference type="PANTHER" id="PTHR24252:SF7">
    <property type="entry name" value="HYALIN"/>
    <property type="match status" value="1"/>
</dbReference>
<feature type="signal peptide" evidence="7">
    <location>
        <begin position="1"/>
        <end position="18"/>
    </location>
</feature>
<dbReference type="SMART" id="SM00020">
    <property type="entry name" value="Tryp_SPc"/>
    <property type="match status" value="1"/>
</dbReference>
<dbReference type="InterPro" id="IPR001314">
    <property type="entry name" value="Peptidase_S1A"/>
</dbReference>
<dbReference type="EMBL" id="MN208394">
    <property type="protein sequence ID" value="QHB21583.1"/>
    <property type="molecule type" value="mRNA"/>
</dbReference>
<dbReference type="InterPro" id="IPR009003">
    <property type="entry name" value="Peptidase_S1_PA"/>
</dbReference>
<dbReference type="PROSITE" id="PS50240">
    <property type="entry name" value="TRYPSIN_DOM"/>
    <property type="match status" value="1"/>
</dbReference>
<protein>
    <submittedName>
        <fullName evidence="9">Venom S1 protease 6</fullName>
    </submittedName>
</protein>
<comment type="subcellular location">
    <subcellularLocation>
        <location evidence="1">Secreted</location>
    </subcellularLocation>
</comment>
<evidence type="ECO:0000256" key="6">
    <source>
        <dbReference type="RuleBase" id="RU363034"/>
    </source>
</evidence>
<evidence type="ECO:0000256" key="1">
    <source>
        <dbReference type="ARBA" id="ARBA00004613"/>
    </source>
</evidence>
<keyword evidence="6 9" id="KW-0645">Protease</keyword>
<keyword evidence="4" id="KW-1015">Disulfide bond</keyword>
<evidence type="ECO:0000313" key="9">
    <source>
        <dbReference type="EMBL" id="QHB21583.1"/>
    </source>
</evidence>
<evidence type="ECO:0000256" key="7">
    <source>
        <dbReference type="SAM" id="SignalP"/>
    </source>
</evidence>
<dbReference type="InterPro" id="IPR001254">
    <property type="entry name" value="Trypsin_dom"/>
</dbReference>
<accession>A0A6B9L957</accession>
<dbReference type="FunFam" id="2.40.10.10:FF:000068">
    <property type="entry name" value="transmembrane protease serine 2"/>
    <property type="match status" value="1"/>
</dbReference>
<dbReference type="CDD" id="cd00190">
    <property type="entry name" value="Tryp_SPc"/>
    <property type="match status" value="1"/>
</dbReference>
<dbReference type="GO" id="GO:0005576">
    <property type="term" value="C:extracellular region"/>
    <property type="evidence" value="ECO:0007669"/>
    <property type="project" value="UniProtKB-SubCell"/>
</dbReference>
<keyword evidence="6" id="KW-0720">Serine protease</keyword>
<dbReference type="Gene3D" id="2.40.10.10">
    <property type="entry name" value="Trypsin-like serine proteases"/>
    <property type="match status" value="1"/>
</dbReference>
<dbReference type="InterPro" id="IPR043504">
    <property type="entry name" value="Peptidase_S1_PA_chymotrypsin"/>
</dbReference>
<proteinExistence type="evidence at transcript level"/>
<sequence>MKWLFGILFLALLGYAYLSPIDSSEHGVTSGKPTNCSCGWVNPQTKRIVGGVEAGQHEFPMIAGIVYKDTSILFCGSTIVTRKHIVTAAHCAIPFVDKPHQIGIHVGHHNFHKVKKQTKLKDVEKVITHEKFNPKVVKYDIATLVLKDPLPIDPKVGPACLPTSRLSLVGKKVKVLGWGLTTHKGKPSEVLLKVDLDIKPFEDCMFANLYMEIFDKHQFCSFTKNKDSCTGDSGGPLMLRDPETNRFTLVGVTSYGSFCGNTPAVNTEVGYFVPWIQKVIAETDPSMKTCGNV</sequence>
<dbReference type="GO" id="GO:0004252">
    <property type="term" value="F:serine-type endopeptidase activity"/>
    <property type="evidence" value="ECO:0007669"/>
    <property type="project" value="InterPro"/>
</dbReference>
<reference evidence="9" key="1">
    <citation type="journal article" date="2019" name="Toxins">
        <title>Missiles of mass disruption: composition and glandular origin of venom used as a projectile defensive weapon by the assassin bug Platymeris rhadamanthus.</title>
        <authorList>
            <person name="Walker A.A."/>
            <person name="Robinson S.D."/>
            <person name="Undheim E.A.B."/>
            <person name="Jin J."/>
            <person name="Han X."/>
            <person name="Fry B.G."/>
            <person name="Vetter I."/>
            <person name="King G.F."/>
        </authorList>
    </citation>
    <scope>NUCLEOTIDE SEQUENCE</scope>
    <source>
        <tissue evidence="9">Venom glands</tissue>
    </source>
</reference>
<keyword evidence="5" id="KW-0325">Glycoprotein</keyword>
<dbReference type="PRINTS" id="PR00722">
    <property type="entry name" value="CHYMOTRYPSIN"/>
</dbReference>
<keyword evidence="2" id="KW-0964">Secreted</keyword>
<dbReference type="AlphaFoldDB" id="A0A6B9L957"/>
<keyword evidence="6" id="KW-0378">Hydrolase</keyword>
<name>A0A6B9L957_PLARH</name>
<keyword evidence="3 7" id="KW-0732">Signal</keyword>
<dbReference type="InterPro" id="IPR033116">
    <property type="entry name" value="TRYPSIN_SER"/>
</dbReference>